<evidence type="ECO:0000256" key="9">
    <source>
        <dbReference type="HAMAP-Rule" id="MF_02041"/>
    </source>
</evidence>
<comment type="function">
    <text evidence="9">Catalyzes the synthesis of 5,6-dihydrouridine (D), a modified base found in the D-loop of most tRNAs, via the reduction of the C5-C6 double bond in target uridines. Specifically modifies U20 and U20a in tRNAs.</text>
</comment>
<dbReference type="GO" id="GO:0010181">
    <property type="term" value="F:FMN binding"/>
    <property type="evidence" value="ECO:0007669"/>
    <property type="project" value="UniProtKB-UniRule"/>
</dbReference>
<dbReference type="Pfam" id="PF01207">
    <property type="entry name" value="Dus"/>
    <property type="match status" value="1"/>
</dbReference>
<keyword evidence="7 9" id="KW-0694">RNA-binding</keyword>
<keyword evidence="2 9" id="KW-0820">tRNA-binding</keyword>
<name>A0A1I0PP50_9RHOB</name>
<dbReference type="InterPro" id="IPR004653">
    <property type="entry name" value="DusA"/>
</dbReference>
<evidence type="ECO:0000256" key="6">
    <source>
        <dbReference type="ARBA" id="ARBA00022857"/>
    </source>
</evidence>
<evidence type="ECO:0000313" key="15">
    <source>
        <dbReference type="Proteomes" id="UP000199650"/>
    </source>
</evidence>
<feature type="binding site" evidence="9 12">
    <location>
        <begin position="217"/>
        <end position="218"/>
    </location>
    <ligand>
        <name>FMN</name>
        <dbReference type="ChEBI" id="CHEBI:58210"/>
    </ligand>
</feature>
<keyword evidence="15" id="KW-1185">Reference proteome</keyword>
<dbReference type="AlphaFoldDB" id="A0A1I0PP50"/>
<proteinExistence type="inferred from homology"/>
<evidence type="ECO:0000256" key="11">
    <source>
        <dbReference type="PIRSR" id="PIRSR006621-1"/>
    </source>
</evidence>
<keyword evidence="4 9" id="KW-0288">FMN</keyword>
<evidence type="ECO:0000256" key="7">
    <source>
        <dbReference type="ARBA" id="ARBA00022884"/>
    </source>
</evidence>
<dbReference type="GO" id="GO:0102264">
    <property type="term" value="F:tRNA-dihydrouridine20 synthase activity"/>
    <property type="evidence" value="ECO:0007669"/>
    <property type="project" value="UniProtKB-EC"/>
</dbReference>
<gene>
    <name evidence="9" type="primary">dusA</name>
    <name evidence="14" type="ORF">SAMN05444851_1752</name>
</gene>
<dbReference type="Proteomes" id="UP000199650">
    <property type="component" value="Unassembled WGS sequence"/>
</dbReference>
<dbReference type="EC" id="1.3.1.91" evidence="9"/>
<dbReference type="InterPro" id="IPR013785">
    <property type="entry name" value="Aldolase_TIM"/>
</dbReference>
<dbReference type="InterPro" id="IPR035587">
    <property type="entry name" value="DUS-like_FMN-bd"/>
</dbReference>
<dbReference type="EMBL" id="FOJB01000001">
    <property type="protein sequence ID" value="SEW15608.1"/>
    <property type="molecule type" value="Genomic_DNA"/>
</dbReference>
<organism evidence="14 15">
    <name type="scientific">Aliiroseovarius sediminilitoris</name>
    <dbReference type="NCBI Taxonomy" id="1173584"/>
    <lineage>
        <taxon>Bacteria</taxon>
        <taxon>Pseudomonadati</taxon>
        <taxon>Pseudomonadota</taxon>
        <taxon>Alphaproteobacteria</taxon>
        <taxon>Rhodobacterales</taxon>
        <taxon>Paracoccaceae</taxon>
        <taxon>Aliiroseovarius</taxon>
    </lineage>
</organism>
<dbReference type="GO" id="GO:0000049">
    <property type="term" value="F:tRNA binding"/>
    <property type="evidence" value="ECO:0007669"/>
    <property type="project" value="UniProtKB-UniRule"/>
</dbReference>
<feature type="binding site" evidence="9 12">
    <location>
        <position position="53"/>
    </location>
    <ligand>
        <name>FMN</name>
        <dbReference type="ChEBI" id="CHEBI:58210"/>
    </ligand>
</feature>
<comment type="cofactor">
    <cofactor evidence="1 9 10 12">
        <name>FMN</name>
        <dbReference type="ChEBI" id="CHEBI:58210"/>
    </cofactor>
</comment>
<dbReference type="PANTHER" id="PTHR42907">
    <property type="entry name" value="FMN-LINKED OXIDOREDUCTASES SUPERFAMILY PROTEIN"/>
    <property type="match status" value="1"/>
</dbReference>
<dbReference type="PANTHER" id="PTHR42907:SF1">
    <property type="entry name" value="FMN-LINKED OXIDOREDUCTASES SUPERFAMILY PROTEIN"/>
    <property type="match status" value="1"/>
</dbReference>
<comment type="caution">
    <text evidence="9">Lacks conserved residue(s) required for the propagation of feature annotation.</text>
</comment>
<dbReference type="NCBIfam" id="TIGR00742">
    <property type="entry name" value="yjbN"/>
    <property type="match status" value="1"/>
</dbReference>
<dbReference type="GO" id="GO:0050660">
    <property type="term" value="F:flavin adenine dinucleotide binding"/>
    <property type="evidence" value="ECO:0007669"/>
    <property type="project" value="InterPro"/>
</dbReference>
<dbReference type="Gene3D" id="3.20.20.70">
    <property type="entry name" value="Aldolase class I"/>
    <property type="match status" value="1"/>
</dbReference>
<keyword evidence="3 9" id="KW-0285">Flavoprotein</keyword>
<feature type="binding site" evidence="9 12">
    <location>
        <position position="155"/>
    </location>
    <ligand>
        <name>FMN</name>
        <dbReference type="ChEBI" id="CHEBI:58210"/>
    </ligand>
</feature>
<evidence type="ECO:0000256" key="5">
    <source>
        <dbReference type="ARBA" id="ARBA00022694"/>
    </source>
</evidence>
<feature type="binding site" evidence="9 12">
    <location>
        <begin position="195"/>
        <end position="197"/>
    </location>
    <ligand>
        <name>FMN</name>
        <dbReference type="ChEBI" id="CHEBI:58210"/>
    </ligand>
</feature>
<dbReference type="InterPro" id="IPR018517">
    <property type="entry name" value="tRNA_hU_synthase_CS"/>
</dbReference>
<keyword evidence="6 9" id="KW-0521">NADP</keyword>
<dbReference type="Gene3D" id="1.20.120.1460">
    <property type="match status" value="1"/>
</dbReference>
<evidence type="ECO:0000256" key="3">
    <source>
        <dbReference type="ARBA" id="ARBA00022630"/>
    </source>
</evidence>
<feature type="site" description="Interacts with tRNA; defines subfamily-specific binding signature" evidence="9">
    <location>
        <position position="287"/>
    </location>
</feature>
<evidence type="ECO:0000256" key="8">
    <source>
        <dbReference type="ARBA" id="ARBA00023002"/>
    </source>
</evidence>
<comment type="catalytic activity">
    <reaction evidence="9">
        <text>5,6-dihydrouridine(20) in tRNA + NAD(+) = uridine(20) in tRNA + NADH + H(+)</text>
        <dbReference type="Rhea" id="RHEA:53340"/>
        <dbReference type="Rhea" id="RHEA-COMP:13533"/>
        <dbReference type="Rhea" id="RHEA-COMP:13534"/>
        <dbReference type="ChEBI" id="CHEBI:15378"/>
        <dbReference type="ChEBI" id="CHEBI:57540"/>
        <dbReference type="ChEBI" id="CHEBI:57945"/>
        <dbReference type="ChEBI" id="CHEBI:65315"/>
        <dbReference type="ChEBI" id="CHEBI:74443"/>
        <dbReference type="EC" id="1.3.1.91"/>
    </reaction>
</comment>
<dbReference type="GO" id="GO:0102266">
    <property type="term" value="F:tRNA-dihydrouridine20a synthase activity"/>
    <property type="evidence" value="ECO:0007669"/>
    <property type="project" value="RHEA"/>
</dbReference>
<comment type="catalytic activity">
    <reaction evidence="9">
        <text>5,6-dihydrouridine(20) in tRNA + NADP(+) = uridine(20) in tRNA + NADPH + H(+)</text>
        <dbReference type="Rhea" id="RHEA:53336"/>
        <dbReference type="Rhea" id="RHEA-COMP:13533"/>
        <dbReference type="Rhea" id="RHEA-COMP:13534"/>
        <dbReference type="ChEBI" id="CHEBI:15378"/>
        <dbReference type="ChEBI" id="CHEBI:57783"/>
        <dbReference type="ChEBI" id="CHEBI:58349"/>
        <dbReference type="ChEBI" id="CHEBI:65315"/>
        <dbReference type="ChEBI" id="CHEBI:74443"/>
        <dbReference type="EC" id="1.3.1.91"/>
    </reaction>
</comment>
<dbReference type="NCBIfam" id="NF008774">
    <property type="entry name" value="PRK11815.1"/>
    <property type="match status" value="1"/>
</dbReference>
<sequence>MMDWSDRHCRYFHRLMTRQALLYTEMVTAPALVRGGAVHLLDFNPEEHPVAVQLGGSDPQELAQATKLCVARGYDEVNLNVGCPSDRVQSGTFGAVLMRDAPLVAECMRSMKDVAQDTEVTVKCRIGVDDQSADEVLPAFIETVAAAGVTRFTIHARKAWLQGLSPKENRDIPPLDYPLVHRMKAAFPALHLSINGGITTLEDARAHLDVMDGVMIGRAAYHDPAGVLLGADQAIFGATDPSRTAHEVVEAMYPYIEAQLTKGVRLHSITRHMLGTFTGRPGARKWRRILSEGASKDGAGVALVAEALSHVPDHVPVS</sequence>
<feature type="domain" description="DUS-like FMN-binding" evidence="13">
    <location>
        <begin position="1"/>
        <end position="303"/>
    </location>
</feature>
<feature type="site" description="Interacts with tRNA; defines subfamily-specific binding signature" evidence="9">
    <location>
        <position position="167"/>
    </location>
</feature>
<evidence type="ECO:0000256" key="4">
    <source>
        <dbReference type="ARBA" id="ARBA00022643"/>
    </source>
</evidence>
<feature type="binding site" evidence="9 12">
    <location>
        <position position="123"/>
    </location>
    <ligand>
        <name>FMN</name>
        <dbReference type="ChEBI" id="CHEBI:58210"/>
    </ligand>
</feature>
<comment type="catalytic activity">
    <reaction evidence="9">
        <text>5,6-dihydrouridine(20a) in tRNA + NADP(+) = uridine(20a) in tRNA + NADPH + H(+)</text>
        <dbReference type="Rhea" id="RHEA:53344"/>
        <dbReference type="Rhea" id="RHEA-COMP:13535"/>
        <dbReference type="Rhea" id="RHEA-COMP:13536"/>
        <dbReference type="ChEBI" id="CHEBI:15378"/>
        <dbReference type="ChEBI" id="CHEBI:57783"/>
        <dbReference type="ChEBI" id="CHEBI:58349"/>
        <dbReference type="ChEBI" id="CHEBI:65315"/>
        <dbReference type="ChEBI" id="CHEBI:74443"/>
    </reaction>
</comment>
<comment type="similarity">
    <text evidence="9">Belongs to the Dus family. DusA subfamily.</text>
</comment>
<evidence type="ECO:0000256" key="1">
    <source>
        <dbReference type="ARBA" id="ARBA00001917"/>
    </source>
</evidence>
<dbReference type="InterPro" id="IPR001269">
    <property type="entry name" value="DUS_fam"/>
</dbReference>
<reference evidence="14 15" key="1">
    <citation type="submission" date="2016-10" db="EMBL/GenBank/DDBJ databases">
        <authorList>
            <person name="de Groot N.N."/>
        </authorList>
    </citation>
    <scope>NUCLEOTIDE SEQUENCE [LARGE SCALE GENOMIC DNA]</scope>
    <source>
        <strain evidence="14 15">DSM 29439</strain>
    </source>
</reference>
<dbReference type="SUPFAM" id="SSF51395">
    <property type="entry name" value="FMN-linked oxidoreductases"/>
    <property type="match status" value="1"/>
</dbReference>
<evidence type="ECO:0000256" key="10">
    <source>
        <dbReference type="PIRNR" id="PIRNR006621"/>
    </source>
</evidence>
<dbReference type="HAMAP" id="MF_02041">
    <property type="entry name" value="DusA_subfam"/>
    <property type="match status" value="1"/>
</dbReference>
<dbReference type="CDD" id="cd02801">
    <property type="entry name" value="DUS_like_FMN"/>
    <property type="match status" value="1"/>
</dbReference>
<dbReference type="PIRSF" id="PIRSF006621">
    <property type="entry name" value="Dus"/>
    <property type="match status" value="1"/>
</dbReference>
<feature type="site" description="Interacts with tRNA" evidence="9">
    <location>
        <position position="80"/>
    </location>
</feature>
<keyword evidence="12" id="KW-0547">Nucleotide-binding</keyword>
<evidence type="ECO:0000259" key="13">
    <source>
        <dbReference type="Pfam" id="PF01207"/>
    </source>
</evidence>
<comment type="catalytic activity">
    <reaction evidence="9">
        <text>5,6-dihydrouridine(20a) in tRNA + NAD(+) = uridine(20a) in tRNA + NADH + H(+)</text>
        <dbReference type="Rhea" id="RHEA:53348"/>
        <dbReference type="Rhea" id="RHEA-COMP:13535"/>
        <dbReference type="Rhea" id="RHEA-COMP:13536"/>
        <dbReference type="ChEBI" id="CHEBI:15378"/>
        <dbReference type="ChEBI" id="CHEBI:57540"/>
        <dbReference type="ChEBI" id="CHEBI:57945"/>
        <dbReference type="ChEBI" id="CHEBI:65315"/>
        <dbReference type="ChEBI" id="CHEBI:74443"/>
    </reaction>
</comment>
<dbReference type="PROSITE" id="PS01136">
    <property type="entry name" value="UPF0034"/>
    <property type="match status" value="1"/>
</dbReference>
<accession>A0A1I0PP50</accession>
<evidence type="ECO:0000256" key="12">
    <source>
        <dbReference type="PIRSR" id="PIRSR006621-2"/>
    </source>
</evidence>
<feature type="site" description="Interacts with tRNA" evidence="9">
    <location>
        <position position="170"/>
    </location>
</feature>
<feature type="active site" description="Proton donor" evidence="9 11">
    <location>
        <position position="83"/>
    </location>
</feature>
<evidence type="ECO:0000313" key="14">
    <source>
        <dbReference type="EMBL" id="SEW15608.1"/>
    </source>
</evidence>
<dbReference type="STRING" id="1173584.SAMN05444851_1752"/>
<protein>
    <recommendedName>
        <fullName evidence="9">tRNA-dihydrouridine(20/20a) synthase</fullName>
        <ecNumber evidence="9">1.3.1.91</ecNumber>
    </recommendedName>
    <alternativeName>
        <fullName evidence="9">U20-specific dihydrouridine synthase</fullName>
        <shortName evidence="9">U20-specific Dus</shortName>
    </alternativeName>
    <alternativeName>
        <fullName evidence="9">tRNA-dihydrouridine synthase A</fullName>
    </alternativeName>
</protein>
<evidence type="ECO:0000256" key="2">
    <source>
        <dbReference type="ARBA" id="ARBA00022555"/>
    </source>
</evidence>
<keyword evidence="8 9" id="KW-0560">Oxidoreductase</keyword>
<feature type="site" description="Interacts with tRNA; defines subfamily-specific binding signature" evidence="9">
    <location>
        <position position="284"/>
    </location>
</feature>
<comment type="similarity">
    <text evidence="10">Belongs to the dus family.</text>
</comment>
<keyword evidence="5 9" id="KW-0819">tRNA processing</keyword>